<name>A0ABT3WV62_9BACL</name>
<keyword evidence="6 10" id="KW-0812">Transmembrane</keyword>
<comment type="subcellular location">
    <subcellularLocation>
        <location evidence="2">Cell membrane</location>
        <topology evidence="2">Single-pass membrane protein</topology>
    </subcellularLocation>
</comment>
<dbReference type="PANTHER" id="PTHR35091:SF2">
    <property type="entry name" value="FLAGELLAR PROTEIN FLIL"/>
    <property type="match status" value="1"/>
</dbReference>
<dbReference type="Proteomes" id="UP001208017">
    <property type="component" value="Unassembled WGS sequence"/>
</dbReference>
<dbReference type="Pfam" id="PF03748">
    <property type="entry name" value="FliL"/>
    <property type="match status" value="1"/>
</dbReference>
<evidence type="ECO:0000256" key="5">
    <source>
        <dbReference type="ARBA" id="ARBA00022500"/>
    </source>
</evidence>
<evidence type="ECO:0000313" key="11">
    <source>
        <dbReference type="EMBL" id="MCX7568524.1"/>
    </source>
</evidence>
<keyword evidence="11" id="KW-0966">Cell projection</keyword>
<comment type="caution">
    <text evidence="11">The sequence shown here is derived from an EMBL/GenBank/DDBJ whole genome shotgun (WGS) entry which is preliminary data.</text>
</comment>
<dbReference type="InterPro" id="IPR005503">
    <property type="entry name" value="FliL"/>
</dbReference>
<evidence type="ECO:0000256" key="9">
    <source>
        <dbReference type="ARBA" id="ARBA00023136"/>
    </source>
</evidence>
<keyword evidence="11" id="KW-0969">Cilium</keyword>
<evidence type="ECO:0000313" key="12">
    <source>
        <dbReference type="Proteomes" id="UP001208017"/>
    </source>
</evidence>
<reference evidence="11 12" key="1">
    <citation type="submission" date="2022-11" db="EMBL/GenBank/DDBJ databases">
        <title>Study of microbial diversity in lake waters.</title>
        <authorList>
            <person name="Zhang J."/>
        </authorList>
    </citation>
    <scope>NUCLEOTIDE SEQUENCE [LARGE SCALE GENOMIC DNA]</scope>
    <source>
        <strain evidence="11 12">DT12</strain>
    </source>
</reference>
<keyword evidence="4 10" id="KW-1003">Cell membrane</keyword>
<evidence type="ECO:0000256" key="3">
    <source>
        <dbReference type="ARBA" id="ARBA00008281"/>
    </source>
</evidence>
<evidence type="ECO:0000256" key="7">
    <source>
        <dbReference type="ARBA" id="ARBA00022779"/>
    </source>
</evidence>
<dbReference type="EMBL" id="JAPMLT010000001">
    <property type="protein sequence ID" value="MCX7568524.1"/>
    <property type="molecule type" value="Genomic_DNA"/>
</dbReference>
<comment type="similarity">
    <text evidence="3 10">Belongs to the FliL family.</text>
</comment>
<keyword evidence="8 10" id="KW-1133">Transmembrane helix</keyword>
<accession>A0ABT3WV62</accession>
<keyword evidence="9 10" id="KW-0472">Membrane</keyword>
<evidence type="ECO:0000256" key="2">
    <source>
        <dbReference type="ARBA" id="ARBA00004162"/>
    </source>
</evidence>
<keyword evidence="5 10" id="KW-0145">Chemotaxis</keyword>
<evidence type="ECO:0000256" key="8">
    <source>
        <dbReference type="ARBA" id="ARBA00022989"/>
    </source>
</evidence>
<keyword evidence="11" id="KW-0282">Flagellum</keyword>
<evidence type="ECO:0000256" key="10">
    <source>
        <dbReference type="RuleBase" id="RU364125"/>
    </source>
</evidence>
<dbReference type="PANTHER" id="PTHR35091">
    <property type="entry name" value="FLAGELLAR PROTEIN FLIL"/>
    <property type="match status" value="1"/>
</dbReference>
<sequence length="145" mass="15768">MFRNKLFNIALILIVAIALLGIVGVVAYKTMLAPTAEGEVELPSPKEMLESQMDLGKMTTNLAGNGLIQANFSVQGDSKDAKKELEERKLQVKDIINAVLHNTTTADVSKADGLAKLKVRLVDELNKVMTEGKVTNVYISDIVVQ</sequence>
<keyword evidence="12" id="KW-1185">Reference proteome</keyword>
<feature type="transmembrane region" description="Helical" evidence="10">
    <location>
        <begin position="6"/>
        <end position="28"/>
    </location>
</feature>
<evidence type="ECO:0000256" key="1">
    <source>
        <dbReference type="ARBA" id="ARBA00002254"/>
    </source>
</evidence>
<protein>
    <recommendedName>
        <fullName evidence="10">Flagellar protein FliL</fullName>
    </recommendedName>
</protein>
<dbReference type="RefSeq" id="WP_267149769.1">
    <property type="nucleotide sequence ID" value="NZ_JAPMLT010000001.1"/>
</dbReference>
<organism evidence="11 12">
    <name type="scientific">Tumebacillus lacus</name>
    <dbReference type="NCBI Taxonomy" id="2995335"/>
    <lineage>
        <taxon>Bacteria</taxon>
        <taxon>Bacillati</taxon>
        <taxon>Bacillota</taxon>
        <taxon>Bacilli</taxon>
        <taxon>Bacillales</taxon>
        <taxon>Alicyclobacillaceae</taxon>
        <taxon>Tumebacillus</taxon>
    </lineage>
</organism>
<evidence type="ECO:0000256" key="6">
    <source>
        <dbReference type="ARBA" id="ARBA00022692"/>
    </source>
</evidence>
<gene>
    <name evidence="11" type="ORF">OS242_00900</name>
</gene>
<keyword evidence="7 10" id="KW-0283">Flagellar rotation</keyword>
<comment type="function">
    <text evidence="1 10">Controls the rotational direction of flagella during chemotaxis.</text>
</comment>
<evidence type="ECO:0000256" key="4">
    <source>
        <dbReference type="ARBA" id="ARBA00022475"/>
    </source>
</evidence>
<proteinExistence type="inferred from homology"/>